<dbReference type="Pfam" id="PF17957">
    <property type="entry name" value="Big_7"/>
    <property type="match status" value="2"/>
</dbReference>
<protein>
    <submittedName>
        <fullName evidence="1">Ig-like domain-containing protein</fullName>
    </submittedName>
</protein>
<sequence length="985" mass="103696">MNIPSQLQFCHLLQWPKGVLRGAPALVLALGLTACGGGGTEKADGISKIASAEVDVSGKLAVGLKDEPYSAQLGTEDNVAPHDYSIVDGDLPPGLRLDTATGSITGRPARVGEYSFNVRSQDATGLVKMQRFTIFIDESAGSASTAPGLAPKPAVIDRAKRLSALTPAPTAAPDVSGLLTIVAGMAEGEWRRVNLNAYSSVWTPANLRPLFGSSNPDPSKIILSWSGFAWDSNRAALLLYGGGHANYGGNDVYMWRASTQMWERASLPSMMVKNSLGHMNAIDGAAKAPASAHTYDNNIFLPILDRMLVLGGAADPNGGHYLTQAADSSQRVTGPYLFDPSRAHSDKVGGSTGSHVQRVAPYPEILGGDMWSNRESWLNGSTTSKPPVESLVNGCTGYSKEADRDVVYVRTAYRLYRYEIGDLGNPASDVWKQVGQYYYGGSGGQSTCGYDPVRKIFLSTHLKTPFIFWNLANPGVVVRDTLVTPTDPSGEFSTLLSSGAISMSKCGLEFDPVRSNFKLWCGDGRVWTVTPPPTATASGWTIVKAPLLASAVPTEGTGTGILGKWKYVPNLDVFMGLADAVQGNIWIYKPLGWVNPAGTANLPPSVSITAPVNGANFTVGAPISISGAAADGDGSVAKVEFFANGTKIGESQSAPFGMVWSGAMVGIQTITAIATDNAGATKTSSSVAVTVNPEVVLNNPPTVLLLRPSVGATIPFGTPIPLEASAGDSDGSVVRVEFFAGASKIGEATNAPFTLVWTSPPLGSSALSAVATDDKGASTGSATISINVVPAQGTGTVTLQRGSGQSVVADTYLSNYHQTLNFGSTTNVQDQSSNYSSLVRFAIFESEGGPVPNTARITSATLSLYKFSSYDVVFSLHRVLQDWSESSSTWISRKPGIAWSTPGANGLDRDIASVPDASAATNFDPGWINFDVTSSVKDMSMATALDNYGWRLKAVSGYTTAIKKIYSSEFTGTPSLRPKLQITYE</sequence>
<dbReference type="RefSeq" id="WP_263571342.1">
    <property type="nucleotide sequence ID" value="NZ_JAJIRN010000005.1"/>
</dbReference>
<gene>
    <name evidence="1" type="ORF">LNV07_11655</name>
</gene>
<proteinExistence type="predicted"/>
<dbReference type="NCBIfam" id="NF033679">
    <property type="entry name" value="DNRLRE_dom"/>
    <property type="match status" value="1"/>
</dbReference>
<evidence type="ECO:0000313" key="2">
    <source>
        <dbReference type="Proteomes" id="UP001209701"/>
    </source>
</evidence>
<dbReference type="Proteomes" id="UP001209701">
    <property type="component" value="Unassembled WGS sequence"/>
</dbReference>
<reference evidence="1 2" key="1">
    <citation type="submission" date="2021-11" db="EMBL/GenBank/DDBJ databases">
        <authorList>
            <person name="Liang Q."/>
            <person name="Mou H."/>
            <person name="Liu Z."/>
        </authorList>
    </citation>
    <scope>NUCLEOTIDE SEQUENCE [LARGE SCALE GENOMIC DNA]</scope>
    <source>
        <strain evidence="1 2">CHU3</strain>
    </source>
</reference>
<dbReference type="Gene3D" id="2.60.40.10">
    <property type="entry name" value="Immunoglobulins"/>
    <property type="match status" value="3"/>
</dbReference>
<dbReference type="InterPro" id="IPR015919">
    <property type="entry name" value="Cadherin-like_sf"/>
</dbReference>
<dbReference type="SUPFAM" id="SSF49313">
    <property type="entry name" value="Cadherin-like"/>
    <property type="match status" value="1"/>
</dbReference>
<comment type="caution">
    <text evidence="1">The sequence shown here is derived from an EMBL/GenBank/DDBJ whole genome shotgun (WGS) entry which is preliminary data.</text>
</comment>
<keyword evidence="2" id="KW-1185">Reference proteome</keyword>
<name>A0ABT2YFC3_9BURK</name>
<dbReference type="InterPro" id="IPR013783">
    <property type="entry name" value="Ig-like_fold"/>
</dbReference>
<evidence type="ECO:0000313" key="1">
    <source>
        <dbReference type="EMBL" id="MCV2368742.1"/>
    </source>
</evidence>
<dbReference type="EMBL" id="JAJIRN010000005">
    <property type="protein sequence ID" value="MCV2368742.1"/>
    <property type="molecule type" value="Genomic_DNA"/>
</dbReference>
<dbReference type="Pfam" id="PF05345">
    <property type="entry name" value="He_PIG"/>
    <property type="match status" value="1"/>
</dbReference>
<organism evidence="1 2">
    <name type="scientific">Roseateles oligotrophus</name>
    <dbReference type="NCBI Taxonomy" id="1769250"/>
    <lineage>
        <taxon>Bacteria</taxon>
        <taxon>Pseudomonadati</taxon>
        <taxon>Pseudomonadota</taxon>
        <taxon>Betaproteobacteria</taxon>
        <taxon>Burkholderiales</taxon>
        <taxon>Sphaerotilaceae</taxon>
        <taxon>Roseateles</taxon>
    </lineage>
</organism>
<accession>A0ABT2YFC3</accession>